<feature type="short sequence motif" description="DEAH box" evidence="8">
    <location>
        <begin position="470"/>
        <end position="473"/>
    </location>
</feature>
<keyword evidence="2 8" id="KW-0540">Nuclease</keyword>
<protein>
    <recommendedName>
        <fullName evidence="8 9">3'-5' exonuclease DinG</fullName>
        <ecNumber evidence="8 9">3.1.-.-</ecNumber>
    </recommendedName>
</protein>
<dbReference type="InterPro" id="IPR027417">
    <property type="entry name" value="P-loop_NTPase"/>
</dbReference>
<dbReference type="GO" id="GO:0006260">
    <property type="term" value="P:DNA replication"/>
    <property type="evidence" value="ECO:0007669"/>
    <property type="project" value="InterPro"/>
</dbReference>
<dbReference type="HAMAP" id="MF_02206">
    <property type="entry name" value="DinG_exonucl"/>
    <property type="match status" value="1"/>
</dbReference>
<evidence type="ECO:0000256" key="8">
    <source>
        <dbReference type="HAMAP-Rule" id="MF_02206"/>
    </source>
</evidence>
<evidence type="ECO:0000313" key="11">
    <source>
        <dbReference type="EMBL" id="KOO39318.1"/>
    </source>
</evidence>
<evidence type="ECO:0000256" key="7">
    <source>
        <dbReference type="ARBA" id="ARBA00048954"/>
    </source>
</evidence>
<dbReference type="RefSeq" id="WP_053431338.1">
    <property type="nucleotide sequence ID" value="NZ_CP040441.1"/>
</dbReference>
<dbReference type="NCBIfam" id="TIGR01407">
    <property type="entry name" value="dinG_rel"/>
    <property type="match status" value="1"/>
</dbReference>
<dbReference type="InterPro" id="IPR013520">
    <property type="entry name" value="Ribonucl_H"/>
</dbReference>
<evidence type="ECO:0000256" key="1">
    <source>
        <dbReference type="ARBA" id="ARBA00001966"/>
    </source>
</evidence>
<dbReference type="GeneID" id="87597308"/>
<dbReference type="SUPFAM" id="SSF52540">
    <property type="entry name" value="P-loop containing nucleoside triphosphate hydrolases"/>
    <property type="match status" value="1"/>
</dbReference>
<dbReference type="NCBIfam" id="NF005981">
    <property type="entry name" value="PRK08074.1"/>
    <property type="match status" value="1"/>
</dbReference>
<dbReference type="SUPFAM" id="SSF53098">
    <property type="entry name" value="Ribonuclease H-like"/>
    <property type="match status" value="1"/>
</dbReference>
<comment type="similarity">
    <text evidence="8 9">Belongs to the helicase family. DinG subfamily. Type 2 sub-subfamily.</text>
</comment>
<dbReference type="GO" id="GO:0016887">
    <property type="term" value="F:ATP hydrolysis activity"/>
    <property type="evidence" value="ECO:0007669"/>
    <property type="project" value="RHEA"/>
</dbReference>
<dbReference type="InterPro" id="IPR014013">
    <property type="entry name" value="Helic_SF1/SF2_ATP-bd_DinG/Rad3"/>
</dbReference>
<dbReference type="EC" id="3.1.-.-" evidence="8 9"/>
<dbReference type="GO" id="GO:0043139">
    <property type="term" value="F:5'-3' DNA helicase activity"/>
    <property type="evidence" value="ECO:0007669"/>
    <property type="project" value="UniProtKB-EC"/>
</dbReference>
<feature type="domain" description="Helicase ATP-binding" evidence="10">
    <location>
        <begin position="254"/>
        <end position="526"/>
    </location>
</feature>
<evidence type="ECO:0000256" key="3">
    <source>
        <dbReference type="ARBA" id="ARBA00022741"/>
    </source>
</evidence>
<evidence type="ECO:0000259" key="10">
    <source>
        <dbReference type="PROSITE" id="PS51193"/>
    </source>
</evidence>
<dbReference type="Pfam" id="PF00270">
    <property type="entry name" value="DEAD"/>
    <property type="match status" value="1"/>
</dbReference>
<comment type="caution">
    <text evidence="11">The sequence shown here is derived from an EMBL/GenBank/DDBJ whole genome shotgun (WGS) entry which is preliminary data.</text>
</comment>
<dbReference type="AlphaFoldDB" id="A0A0M0KLN7"/>
<gene>
    <name evidence="8 9" type="primary">dinG</name>
    <name evidence="11" type="ORF">AMD02_11040</name>
</gene>
<dbReference type="Pfam" id="PF13307">
    <property type="entry name" value="Helicase_C_2"/>
    <property type="match status" value="1"/>
</dbReference>
<evidence type="ECO:0000256" key="2">
    <source>
        <dbReference type="ARBA" id="ARBA00022722"/>
    </source>
</evidence>
<dbReference type="EMBL" id="LILD01000001">
    <property type="protein sequence ID" value="KOO39318.1"/>
    <property type="molecule type" value="Genomic_DNA"/>
</dbReference>
<dbReference type="Gene3D" id="3.40.50.300">
    <property type="entry name" value="P-loop containing nucleotide triphosphate hydrolases"/>
    <property type="match status" value="2"/>
</dbReference>
<keyword evidence="5 8" id="KW-0269">Exonuclease</keyword>
<dbReference type="InterPro" id="IPR006310">
    <property type="entry name" value="DinG"/>
</dbReference>
<keyword evidence="3 8" id="KW-0547">Nucleotide-binding</keyword>
<reference evidence="11" key="1">
    <citation type="submission" date="2015-08" db="EMBL/GenBank/DDBJ databases">
        <title>Complete DNA Sequence of Pseudomonas syringae pv. actinidiae, the Causal Agent of Kiwifruit Canker Disease.</title>
        <authorList>
            <person name="Rikkerink E.H.A."/>
            <person name="Fineran P.C."/>
        </authorList>
    </citation>
    <scope>NUCLEOTIDE SEQUENCE</scope>
    <source>
        <strain evidence="11">DSM 13666</strain>
    </source>
</reference>
<comment type="function">
    <text evidence="8 9">3'-5' exonuclease.</text>
</comment>
<dbReference type="InterPro" id="IPR014001">
    <property type="entry name" value="Helicase_ATP-bd"/>
</dbReference>
<dbReference type="NCBIfam" id="TIGR00573">
    <property type="entry name" value="dnaq"/>
    <property type="match status" value="1"/>
</dbReference>
<proteinExistence type="inferred from homology"/>
<dbReference type="PATRIC" id="fig|136160.3.peg.2613"/>
<sequence length="942" mass="107261">MNNRFVVIDIETTGQSVAQGDRIIEIGAVVIEDEEAVESFCTLVNPERSIPPFIEELTGISDEMVKGAPTFHQCIPELMSMLEGAVFVAHNVHFDLSFLQKLLEHEGYGPLLVPIIDTVELSRILLPTEESYKLSALTEQLGLEHENPHRADSDAKVTADLLLLLLQKLRQLPLMTLQQLELLSDSWISDMGPILRQLIEKKMHDHAREEEAFDIYRQLAIRKPVKMKPQEEEIITTTDTFQSFKDRITQEGGSLSKAFLTYEWRQGQLKMMEVVHEAFSNNEHVLIEAGTGTGKSLAYLLPAAYFAHMEKAPVVISTQTIPLQSQLLERDIPLLQKILPFPINVALLKGRNHYLSLWKFEQALARGCEQDSYDTILAKAAILVWLTETERGDREELNLPTGPGSFWATVESDGVSSLGKYDPWFSRCFYQRARTQAAKADLIITNHALLCTDMVQKNGLLPSFKQAVIDEAHHFEEVASDHLGKQTDYYSLYYFIQRLGYGDKEGLLDRMFQLAAKEDVKLTVDEEKVKTILQECQLELDELFRMLHRYVLQNRSSSKSDVGRLSYRYESFREQGTLWEAILESGMRVHLMMKEGIKKLQLVLTCFHDVYDQLSFFDQGLLTDAKGVIDRLQEEENNLYELLLESDPNAVYWIEIEPRGAKNATFLYSRPIEVGESLADRFFATKKSVVLTSATLSIKGSFDYQMERLGLHDFGVRTESIPSPFSYKEQARLLLPTDIPAIKDVSEEEYAQEVAIKIWRIADCSSGRILVLFTSYEMLKQVYQYVKDLSMDDSLALIGQGITSGSRAKLMKAFKLHEKAILFGTSSFWEGIDLPGNELRCLVIVRLPFAPPDQPLLKAKLDKAEEEGKNPFRHISLPQAIIRFKQGFGRLIRTNQDKGSVFVLDKRIATTRYGRAFLESLPDVPVYKGTLESLIEAHKEWM</sequence>
<evidence type="ECO:0000256" key="6">
    <source>
        <dbReference type="ARBA" id="ARBA00022840"/>
    </source>
</evidence>
<comment type="catalytic activity">
    <reaction evidence="7">
        <text>ATP + H2O = ADP + phosphate + H(+)</text>
        <dbReference type="Rhea" id="RHEA:13065"/>
        <dbReference type="ChEBI" id="CHEBI:15377"/>
        <dbReference type="ChEBI" id="CHEBI:15378"/>
        <dbReference type="ChEBI" id="CHEBI:30616"/>
        <dbReference type="ChEBI" id="CHEBI:43474"/>
        <dbReference type="ChEBI" id="CHEBI:456216"/>
        <dbReference type="EC" id="5.6.2.3"/>
    </reaction>
</comment>
<dbReference type="SMART" id="SM00491">
    <property type="entry name" value="HELICc2"/>
    <property type="match status" value="1"/>
</dbReference>
<dbReference type="InterPro" id="IPR045028">
    <property type="entry name" value="DinG/Rad3-like"/>
</dbReference>
<dbReference type="SMART" id="SM00479">
    <property type="entry name" value="EXOIII"/>
    <property type="match status" value="1"/>
</dbReference>
<comment type="cofactor">
    <cofactor evidence="1">
        <name>[4Fe-4S] cluster</name>
        <dbReference type="ChEBI" id="CHEBI:49883"/>
    </cofactor>
</comment>
<dbReference type="InterPro" id="IPR036397">
    <property type="entry name" value="RNaseH_sf"/>
</dbReference>
<dbReference type="FunFam" id="3.30.420.10:FF:000045">
    <property type="entry name" value="3'-5' exonuclease DinG"/>
    <property type="match status" value="1"/>
</dbReference>
<dbReference type="SMART" id="SM00487">
    <property type="entry name" value="DEXDc"/>
    <property type="match status" value="1"/>
</dbReference>
<organism evidence="11">
    <name type="scientific">Halalkalibacterium halodurans</name>
    <name type="common">Bacillus halodurans</name>
    <dbReference type="NCBI Taxonomy" id="86665"/>
    <lineage>
        <taxon>Bacteria</taxon>
        <taxon>Bacillati</taxon>
        <taxon>Bacillota</taxon>
        <taxon>Bacilli</taxon>
        <taxon>Bacillales</taxon>
        <taxon>Bacillaceae</taxon>
        <taxon>Halalkalibacterium (ex Joshi et al. 2022)</taxon>
    </lineage>
</organism>
<dbReference type="PANTHER" id="PTHR11472">
    <property type="entry name" value="DNA REPAIR DEAD HELICASE RAD3/XP-D SUBFAMILY MEMBER"/>
    <property type="match status" value="1"/>
</dbReference>
<dbReference type="PROSITE" id="PS51193">
    <property type="entry name" value="HELICASE_ATP_BIND_2"/>
    <property type="match status" value="1"/>
</dbReference>
<dbReference type="Pfam" id="PF00929">
    <property type="entry name" value="RNase_T"/>
    <property type="match status" value="1"/>
</dbReference>
<evidence type="ECO:0000256" key="4">
    <source>
        <dbReference type="ARBA" id="ARBA00022801"/>
    </source>
</evidence>
<dbReference type="GO" id="GO:0005524">
    <property type="term" value="F:ATP binding"/>
    <property type="evidence" value="ECO:0007669"/>
    <property type="project" value="UniProtKB-UniRule"/>
</dbReference>
<evidence type="ECO:0000256" key="5">
    <source>
        <dbReference type="ARBA" id="ARBA00022839"/>
    </source>
</evidence>
<name>A0A0M0KLN7_ALKHA</name>
<dbReference type="InterPro" id="IPR011545">
    <property type="entry name" value="DEAD/DEAH_box_helicase_dom"/>
</dbReference>
<keyword evidence="6 8" id="KW-0067">ATP-binding</keyword>
<accession>A0A0M0KLN7</accession>
<keyword evidence="4 8" id="KW-0378">Hydrolase</keyword>
<dbReference type="InterPro" id="IPR006054">
    <property type="entry name" value="DnaQ"/>
</dbReference>
<dbReference type="InterPro" id="IPR012337">
    <property type="entry name" value="RNaseH-like_sf"/>
</dbReference>
<dbReference type="CDD" id="cd06127">
    <property type="entry name" value="DEDDh"/>
    <property type="match status" value="1"/>
</dbReference>
<dbReference type="GO" id="GO:0003887">
    <property type="term" value="F:DNA-directed DNA polymerase activity"/>
    <property type="evidence" value="ECO:0007669"/>
    <property type="project" value="InterPro"/>
</dbReference>
<evidence type="ECO:0000256" key="9">
    <source>
        <dbReference type="RuleBase" id="RU364106"/>
    </source>
</evidence>
<dbReference type="GO" id="GO:0008408">
    <property type="term" value="F:3'-5' exonuclease activity"/>
    <property type="evidence" value="ECO:0007669"/>
    <property type="project" value="UniProtKB-UniRule"/>
</dbReference>
<feature type="binding site" evidence="8">
    <location>
        <begin position="289"/>
        <end position="296"/>
    </location>
    <ligand>
        <name>ATP</name>
        <dbReference type="ChEBI" id="CHEBI:30616"/>
    </ligand>
</feature>
<dbReference type="GO" id="GO:0003677">
    <property type="term" value="F:DNA binding"/>
    <property type="evidence" value="ECO:0007669"/>
    <property type="project" value="InterPro"/>
</dbReference>
<dbReference type="PANTHER" id="PTHR11472:SF34">
    <property type="entry name" value="REGULATOR OF TELOMERE ELONGATION HELICASE 1"/>
    <property type="match status" value="1"/>
</dbReference>
<dbReference type="Gene3D" id="3.30.420.10">
    <property type="entry name" value="Ribonuclease H-like superfamily/Ribonuclease H"/>
    <property type="match status" value="1"/>
</dbReference>
<dbReference type="InterPro" id="IPR006555">
    <property type="entry name" value="ATP-dep_Helicase_C"/>
</dbReference>